<evidence type="ECO:0000313" key="2">
    <source>
        <dbReference type="Proteomes" id="UP000199392"/>
    </source>
</evidence>
<reference evidence="2" key="1">
    <citation type="submission" date="2016-10" db="EMBL/GenBank/DDBJ databases">
        <authorList>
            <person name="Varghese N."/>
            <person name="Submissions S."/>
        </authorList>
    </citation>
    <scope>NUCLEOTIDE SEQUENCE [LARGE SCALE GENOMIC DNA]</scope>
    <source>
        <strain evidence="2">DSM 26894</strain>
    </source>
</reference>
<protein>
    <recommendedName>
        <fullName evidence="3">ATPase</fullName>
    </recommendedName>
</protein>
<dbReference type="SUPFAM" id="SSF52540">
    <property type="entry name" value="P-loop containing nucleoside triphosphate hydrolases"/>
    <property type="match status" value="1"/>
</dbReference>
<dbReference type="RefSeq" id="WP_092429744.1">
    <property type="nucleotide sequence ID" value="NZ_FNCL01000015.1"/>
</dbReference>
<gene>
    <name evidence="1" type="ORF">SAMN04488050_114122</name>
</gene>
<dbReference type="STRING" id="311180.SAMN04488050_114122"/>
<dbReference type="Gene3D" id="3.40.50.300">
    <property type="entry name" value="P-loop containing nucleotide triphosphate hydrolases"/>
    <property type="match status" value="1"/>
</dbReference>
<dbReference type="InterPro" id="IPR027417">
    <property type="entry name" value="P-loop_NTPase"/>
</dbReference>
<sequence>MNMQTSGVVAPPAPKRLEDMALPRTMMRDIVLKTLFRKNTNVVTELARAICLPIVITQELIDLARSQGLIEAMGTRGDAITNEMHYQLTDSGKARSLDALSQSEYFGPMPVPLSAYREQVQRQSIRNIQVTREALTGAMGHLVLPSELLSHLGPAVSAGRSILMYGPPGNGKSSISNGIREALGDKIYVPRAIEYSGQVITVYDPIVHNAAETEVEDPTRLRRTTRFDTRYVLCDRPTVITGGELSLDMLDLVYNPTARTYQAPLQLKSTGGLFIVDDLGRQAEPPQKLVNRWIVPLEESKDILALQSGEKFEVPFDTLVIFSTNFHPNEIFDKAALRRIFFKIKIDGPNQQDFLKIFAMVARKKQMVLDEASLVHLLKTKYPTIDNVYANYQPVFLIDQMKAICDFEGWEHRMTPDLVDRAWANLFVRDETIVK</sequence>
<proteinExistence type="predicted"/>
<keyword evidence="2" id="KW-1185">Reference proteome</keyword>
<dbReference type="OrthoDB" id="9783370at2"/>
<evidence type="ECO:0008006" key="3">
    <source>
        <dbReference type="Google" id="ProtNLM"/>
    </source>
</evidence>
<dbReference type="Proteomes" id="UP000199392">
    <property type="component" value="Unassembled WGS sequence"/>
</dbReference>
<organism evidence="1 2">
    <name type="scientific">Alloyangia pacifica</name>
    <dbReference type="NCBI Taxonomy" id="311180"/>
    <lineage>
        <taxon>Bacteria</taxon>
        <taxon>Pseudomonadati</taxon>
        <taxon>Pseudomonadota</taxon>
        <taxon>Alphaproteobacteria</taxon>
        <taxon>Rhodobacterales</taxon>
        <taxon>Roseobacteraceae</taxon>
        <taxon>Alloyangia</taxon>
    </lineage>
</organism>
<evidence type="ECO:0000313" key="1">
    <source>
        <dbReference type="EMBL" id="SFT20437.1"/>
    </source>
</evidence>
<accession>A0A1I6W373</accession>
<dbReference type="EMBL" id="FOZW01000014">
    <property type="protein sequence ID" value="SFT20437.1"/>
    <property type="molecule type" value="Genomic_DNA"/>
</dbReference>
<name>A0A1I6W373_9RHOB</name>
<dbReference type="AlphaFoldDB" id="A0A1I6W373"/>